<name>A0ACD3YQH9_FUSSC</name>
<proteinExistence type="predicted"/>
<dbReference type="EMBL" id="CP090031">
    <property type="protein sequence ID" value="UPK91262.1"/>
    <property type="molecule type" value="Genomic_DNA"/>
</dbReference>
<organism evidence="1 2">
    <name type="scientific">Fusarium solani subsp. cucurbitae</name>
    <name type="common">Neocosmosporum cucurbitae</name>
    <dbReference type="NCBI Taxonomy" id="2747967"/>
    <lineage>
        <taxon>Eukaryota</taxon>
        <taxon>Fungi</taxon>
        <taxon>Dikarya</taxon>
        <taxon>Ascomycota</taxon>
        <taxon>Pezizomycotina</taxon>
        <taxon>Sordariomycetes</taxon>
        <taxon>Hypocreomycetidae</taxon>
        <taxon>Hypocreales</taxon>
        <taxon>Nectriaceae</taxon>
        <taxon>Fusarium</taxon>
        <taxon>Fusarium solani species complex</taxon>
    </lineage>
</organism>
<sequence>MEKDQTAAVEKANDKFVEHAANLYLGLSPEDADFMRQYEGQAGKKVVRKIDFRLIPIMAVLYLLAHIDRGNIGNAKIEGMDKDLGLTGNQYNIASTIFFVPYIIFEIPSNIILKKVRPSIWLSFLIIAWGIVMTCMGVVKNFHGLVACRVVLGVFEAGFFPGAVYIVSTWYPRHELQQRLAIFYTASAFSGALSGLLAFGIARMDGARGIAGWRWIFLLEGAVTVAAGLVMPLLIIDTPEQAKWLSDDEKRFIDLRLRISGVRASTEEGDKFSWKLLFRTMVDWKILLGIILAWANSVPNAAFKFTMPQIIKQLGFSTAQSQLLTMPPYVCGGISAWLSGRFSGRFSWRMPFIVGPMSVLLVALSVLFKYSANVADSVPAMYTGVVLAQIGIYPLLPGISAWTGNNLAPSWKRSIGLAWLLAAGNLGSIIGTNIFLDREGPRYPTGYGTSLGIICLGMTTALVMEFFLWRSNKVKAQVSEVDIRQKYSQEELDSMGEKVLCTSILCNRLRSPSCRFRARAECGF</sequence>
<keyword evidence="2" id="KW-1185">Reference proteome</keyword>
<evidence type="ECO:0000313" key="1">
    <source>
        <dbReference type="EMBL" id="UPK91262.1"/>
    </source>
</evidence>
<dbReference type="Proteomes" id="UP000830768">
    <property type="component" value="Chromosome 2"/>
</dbReference>
<reference evidence="1" key="1">
    <citation type="submission" date="2021-11" db="EMBL/GenBank/DDBJ databases">
        <title>Fusarium solani-melongenae Genome sequencing and assembly.</title>
        <authorList>
            <person name="Xie S."/>
            <person name="Huang L."/>
            <person name="Zhang X."/>
        </authorList>
    </citation>
    <scope>NUCLEOTIDE SEQUENCE</scope>
    <source>
        <strain evidence="1">CRI 24-3</strain>
    </source>
</reference>
<protein>
    <submittedName>
        <fullName evidence="1">Uncharacterized protein</fullName>
    </submittedName>
</protein>
<gene>
    <name evidence="1" type="ORF">LCI18_002197</name>
</gene>
<evidence type="ECO:0000313" key="2">
    <source>
        <dbReference type="Proteomes" id="UP000830768"/>
    </source>
</evidence>
<accession>A0ACD3YQH9</accession>